<dbReference type="GO" id="GO:0070197">
    <property type="term" value="P:meiotic attachment of telomere to nuclear envelope"/>
    <property type="evidence" value="ECO:0007669"/>
    <property type="project" value="TreeGrafter"/>
</dbReference>
<evidence type="ECO:0000313" key="5">
    <source>
        <dbReference type="RefSeq" id="XP_034080175.1"/>
    </source>
</evidence>
<reference evidence="3 4" key="1">
    <citation type="submission" date="2025-04" db="UniProtKB">
        <authorList>
            <consortium name="RefSeq"/>
        </authorList>
    </citation>
    <scope>IDENTIFICATION</scope>
</reference>
<feature type="region of interest" description="Disordered" evidence="1">
    <location>
        <begin position="185"/>
        <end position="239"/>
    </location>
</feature>
<dbReference type="RefSeq" id="XP_034080020.1">
    <property type="nucleotide sequence ID" value="XM_034224129.1"/>
</dbReference>
<sequence>MPLQAFSSTFAETRFFRAGSFIYKIKIRGGCSFRGEEVMGGNCFNQELEEIIRTVLGNLDSLQPFFSAHFNIFPYQKRWEGARQVVPKHGDRKLAAYPYCLTLYLEKNMQHEEAKQAEEKLSSEKDAAVSEPRSKRCRRCSPLEGAILKDLNQDFETISKASAVGMLPLDRPHTLRDAKEDAGCFDERKDAPQQKPGVTVKGSGTPGEVHSGTIEPMEDDEEEVDEESDPGTPERPGFLSRLASHVFPFSLLFGDP</sequence>
<dbReference type="RefSeq" id="XP_034080095.1">
    <property type="nucleotide sequence ID" value="XM_034224204.1"/>
</dbReference>
<dbReference type="GO" id="GO:0003677">
    <property type="term" value="F:DNA binding"/>
    <property type="evidence" value="ECO:0007669"/>
    <property type="project" value="InterPro"/>
</dbReference>
<dbReference type="GeneID" id="117551276"/>
<gene>
    <name evidence="3 4 5" type="primary">LOC117551276</name>
</gene>
<dbReference type="GO" id="GO:0007129">
    <property type="term" value="P:homologous chromosome pairing at meiosis"/>
    <property type="evidence" value="ECO:0007669"/>
    <property type="project" value="TreeGrafter"/>
</dbReference>
<dbReference type="PANTHER" id="PTHR35824">
    <property type="entry name" value="MEMBRANE-ANCHORED JUNCTION PROTEIN MAJIN"/>
    <property type="match status" value="1"/>
</dbReference>
<accession>A0A6P8V4B2</accession>
<evidence type="ECO:0000256" key="1">
    <source>
        <dbReference type="SAM" id="MobiDB-lite"/>
    </source>
</evidence>
<dbReference type="Proteomes" id="UP000515161">
    <property type="component" value="Unplaced"/>
</dbReference>
<keyword evidence="2" id="KW-1185">Reference proteome</keyword>
<organism evidence="2 5">
    <name type="scientific">Gymnodraco acuticeps</name>
    <name type="common">Antarctic dragonfish</name>
    <dbReference type="NCBI Taxonomy" id="8218"/>
    <lineage>
        <taxon>Eukaryota</taxon>
        <taxon>Metazoa</taxon>
        <taxon>Chordata</taxon>
        <taxon>Craniata</taxon>
        <taxon>Vertebrata</taxon>
        <taxon>Euteleostomi</taxon>
        <taxon>Actinopterygii</taxon>
        <taxon>Neopterygii</taxon>
        <taxon>Teleostei</taxon>
        <taxon>Neoteleostei</taxon>
        <taxon>Acanthomorphata</taxon>
        <taxon>Eupercaria</taxon>
        <taxon>Perciformes</taxon>
        <taxon>Notothenioidei</taxon>
        <taxon>Bathydraconidae</taxon>
        <taxon>Gymnodraco</taxon>
    </lineage>
</organism>
<dbReference type="AlphaFoldDB" id="A0A6P8V4B2"/>
<dbReference type="KEGG" id="gacu:117551276"/>
<dbReference type="PANTHER" id="PTHR35824:SF1">
    <property type="entry name" value="MEMBRANE-ANCHORED JUNCTION PROTEIN"/>
    <property type="match status" value="1"/>
</dbReference>
<dbReference type="RefSeq" id="XP_034080175.1">
    <property type="nucleotide sequence ID" value="XM_034224284.1"/>
</dbReference>
<feature type="compositionally biased region" description="Acidic residues" evidence="1">
    <location>
        <begin position="216"/>
        <end position="229"/>
    </location>
</feature>
<dbReference type="Pfam" id="PF15077">
    <property type="entry name" value="MAJIN"/>
    <property type="match status" value="1"/>
</dbReference>
<dbReference type="InterPro" id="IPR027816">
    <property type="entry name" value="MAJIN"/>
</dbReference>
<evidence type="ECO:0000313" key="4">
    <source>
        <dbReference type="RefSeq" id="XP_034080095.1"/>
    </source>
</evidence>
<proteinExistence type="predicted"/>
<evidence type="ECO:0000313" key="2">
    <source>
        <dbReference type="Proteomes" id="UP000515161"/>
    </source>
</evidence>
<feature type="compositionally biased region" description="Basic and acidic residues" evidence="1">
    <location>
        <begin position="115"/>
        <end position="134"/>
    </location>
</feature>
<protein>
    <submittedName>
        <fullName evidence="3 4">Membrane-anchored junction protein isoform X1</fullName>
    </submittedName>
</protein>
<feature type="region of interest" description="Disordered" evidence="1">
    <location>
        <begin position="115"/>
        <end position="135"/>
    </location>
</feature>
<dbReference type="GO" id="GO:0005637">
    <property type="term" value="C:nuclear inner membrane"/>
    <property type="evidence" value="ECO:0007669"/>
    <property type="project" value="TreeGrafter"/>
</dbReference>
<evidence type="ECO:0000313" key="3">
    <source>
        <dbReference type="RefSeq" id="XP_034080020.1"/>
    </source>
</evidence>
<dbReference type="OrthoDB" id="6162963at2759"/>
<name>A0A6P8V4B2_GYMAC</name>